<feature type="domain" description="Antitoxin Xre/MbcA/ParS-like toxin-binding" evidence="1">
    <location>
        <begin position="110"/>
        <end position="159"/>
    </location>
</feature>
<dbReference type="EMBL" id="BMYQ01000011">
    <property type="protein sequence ID" value="GGW39993.1"/>
    <property type="molecule type" value="Genomic_DNA"/>
</dbReference>
<protein>
    <submittedName>
        <fullName evidence="2">Antitoxin</fullName>
    </submittedName>
</protein>
<dbReference type="Pfam" id="PF09722">
    <property type="entry name" value="Xre_MbcA_ParS_C"/>
    <property type="match status" value="1"/>
</dbReference>
<reference evidence="2" key="2">
    <citation type="submission" date="2020-09" db="EMBL/GenBank/DDBJ databases">
        <authorList>
            <person name="Sun Q."/>
            <person name="Kim S."/>
        </authorList>
    </citation>
    <scope>NUCLEOTIDE SEQUENCE</scope>
    <source>
        <strain evidence="2">KCTC 23714</strain>
    </source>
</reference>
<dbReference type="Proteomes" id="UP000628984">
    <property type="component" value="Unassembled WGS sequence"/>
</dbReference>
<evidence type="ECO:0000259" key="1">
    <source>
        <dbReference type="Pfam" id="PF09722"/>
    </source>
</evidence>
<accession>A0A918MP36</accession>
<keyword evidence="3" id="KW-1185">Reference proteome</keyword>
<evidence type="ECO:0000313" key="2">
    <source>
        <dbReference type="EMBL" id="GGW39993.1"/>
    </source>
</evidence>
<dbReference type="InterPro" id="IPR011979">
    <property type="entry name" value="Antitox_Xre"/>
</dbReference>
<dbReference type="NCBIfam" id="TIGR02293">
    <property type="entry name" value="TAS_TIGR02293"/>
    <property type="match status" value="1"/>
</dbReference>
<organism evidence="2 3">
    <name type="scientific">Gemmobacter lanyuensis</name>
    <dbReference type="NCBI Taxonomy" id="1054497"/>
    <lineage>
        <taxon>Bacteria</taxon>
        <taxon>Pseudomonadati</taxon>
        <taxon>Pseudomonadota</taxon>
        <taxon>Alphaproteobacteria</taxon>
        <taxon>Rhodobacterales</taxon>
        <taxon>Paracoccaceae</taxon>
        <taxon>Gemmobacter</taxon>
    </lineage>
</organism>
<evidence type="ECO:0000313" key="3">
    <source>
        <dbReference type="Proteomes" id="UP000628984"/>
    </source>
</evidence>
<gene>
    <name evidence="2" type="ORF">GCM10011452_30500</name>
</gene>
<dbReference type="InterPro" id="IPR024467">
    <property type="entry name" value="Xre/MbcA/ParS-like_toxin-bd"/>
</dbReference>
<sequence length="162" mass="17609">MVARSDKMKTSRTAGGIGRTVSLLGGETVVQAKVCNALDAHELLLRGLPVGALEHLASKAEVLKERDALNRAIGMSLTTLRRRKAKIAPPRLSVDQGSRCWRVAKIFAHAIDVIGSEEAAGAWMTKPAIGLENRKPVDLLATYPGMELVEQYLTQIEYGVYI</sequence>
<dbReference type="AlphaFoldDB" id="A0A918MP36"/>
<proteinExistence type="predicted"/>
<comment type="caution">
    <text evidence="2">The sequence shown here is derived from an EMBL/GenBank/DDBJ whole genome shotgun (WGS) entry which is preliminary data.</text>
</comment>
<reference evidence="2" key="1">
    <citation type="journal article" date="2014" name="Int. J. Syst. Evol. Microbiol.">
        <title>Complete genome sequence of Corynebacterium casei LMG S-19264T (=DSM 44701T), isolated from a smear-ripened cheese.</title>
        <authorList>
            <consortium name="US DOE Joint Genome Institute (JGI-PGF)"/>
            <person name="Walter F."/>
            <person name="Albersmeier A."/>
            <person name="Kalinowski J."/>
            <person name="Ruckert C."/>
        </authorList>
    </citation>
    <scope>NUCLEOTIDE SEQUENCE</scope>
    <source>
        <strain evidence="2">KCTC 23714</strain>
    </source>
</reference>
<name>A0A918MP36_9RHOB</name>